<organism evidence="1 2">
    <name type="scientific">Pseudoglutamicibacter albus DNF00011</name>
    <dbReference type="NCBI Taxonomy" id="1401063"/>
    <lineage>
        <taxon>Bacteria</taxon>
        <taxon>Bacillati</taxon>
        <taxon>Actinomycetota</taxon>
        <taxon>Actinomycetes</taxon>
        <taxon>Micrococcales</taxon>
        <taxon>Micrococcaceae</taxon>
        <taxon>Pseudoglutamicibacter</taxon>
    </lineage>
</organism>
<dbReference type="Proteomes" id="UP000053528">
    <property type="component" value="Unassembled WGS sequence"/>
</dbReference>
<reference evidence="1 2" key="1">
    <citation type="submission" date="2014-07" db="EMBL/GenBank/DDBJ databases">
        <authorList>
            <person name="McCorrison J."/>
            <person name="Sanka R."/>
            <person name="Torralba M."/>
            <person name="Gillis M."/>
            <person name="Haft D.H."/>
            <person name="Methe B."/>
            <person name="Sutton G."/>
            <person name="Nelson K.E."/>
        </authorList>
    </citation>
    <scope>NUCLEOTIDE SEQUENCE [LARGE SCALE GENOMIC DNA]</scope>
    <source>
        <strain evidence="1 2">DNF00011</strain>
    </source>
</reference>
<dbReference type="RefSeq" id="WP_035755305.1">
    <property type="nucleotide sequence ID" value="NZ_JRNH01000011.1"/>
</dbReference>
<proteinExistence type="predicted"/>
<evidence type="ECO:0000313" key="2">
    <source>
        <dbReference type="Proteomes" id="UP000053528"/>
    </source>
</evidence>
<dbReference type="EMBL" id="JRNH01000011">
    <property type="protein sequence ID" value="KGF20887.1"/>
    <property type="molecule type" value="Genomic_DNA"/>
</dbReference>
<gene>
    <name evidence="1" type="ORF">HMPREF2128_04110</name>
</gene>
<evidence type="ECO:0000313" key="1">
    <source>
        <dbReference type="EMBL" id="KGF20887.1"/>
    </source>
</evidence>
<name>A0A095ZQT3_9MICC</name>
<accession>A0A095ZQT3</accession>
<dbReference type="AlphaFoldDB" id="A0A095ZQT3"/>
<comment type="caution">
    <text evidence="1">The sequence shown here is derived from an EMBL/GenBank/DDBJ whole genome shotgun (WGS) entry which is preliminary data.</text>
</comment>
<sequence>MYFDIHHAAATQTVTATNSAADDLDDAFADVKAGLDGMQEVLKHSPAVAGALVAVKEGAVEPTADGVMSKIRTATGSTSDALKLYWGGDQQMTANVCPVPGNIDMPGVR</sequence>
<protein>
    <submittedName>
        <fullName evidence="1">Uncharacterized protein</fullName>
    </submittedName>
</protein>